<feature type="domain" description="KOW" evidence="15">
    <location>
        <begin position="246"/>
        <end position="273"/>
    </location>
</feature>
<feature type="compositionally biased region" description="Low complexity" evidence="13">
    <location>
        <begin position="486"/>
        <end position="500"/>
    </location>
</feature>
<feature type="region of interest" description="Disordered" evidence="13">
    <location>
        <begin position="601"/>
        <end position="646"/>
    </location>
</feature>
<dbReference type="CDD" id="cd09888">
    <property type="entry name" value="NGN_Euk"/>
    <property type="match status" value="1"/>
</dbReference>
<accession>A0A915IPM2</accession>
<dbReference type="GO" id="GO:0003729">
    <property type="term" value="F:mRNA binding"/>
    <property type="evidence" value="ECO:0007669"/>
    <property type="project" value="TreeGrafter"/>
</dbReference>
<keyword evidence="10" id="KW-0804">Transcription</keyword>
<keyword evidence="17" id="KW-1185">Reference proteome</keyword>
<dbReference type="InterPro" id="IPR024945">
    <property type="entry name" value="Spt5_C_dom"/>
</dbReference>
<dbReference type="Gene3D" id="3.30.70.940">
    <property type="entry name" value="NusG, N-terminal domain"/>
    <property type="match status" value="1"/>
</dbReference>
<dbReference type="Pfam" id="PF23284">
    <property type="entry name" value="KOW2_Spt5"/>
    <property type="match status" value="1"/>
</dbReference>
<name>A0A915IPM2_ROMCU</name>
<keyword evidence="6" id="KW-0597">Phosphoprotein</keyword>
<keyword evidence="8" id="KW-0805">Transcription regulation</keyword>
<dbReference type="InterPro" id="IPR008991">
    <property type="entry name" value="Translation_prot_SH3-like_sf"/>
</dbReference>
<comment type="similarity">
    <text evidence="2">Belongs to the SPT5 family.</text>
</comment>
<dbReference type="InterPro" id="IPR041976">
    <property type="entry name" value="KOW_Spt5_3"/>
</dbReference>
<dbReference type="Pfam" id="PF23287">
    <property type="entry name" value="KOW7_SPT5"/>
    <property type="match status" value="1"/>
</dbReference>
<evidence type="ECO:0000259" key="16">
    <source>
        <dbReference type="SMART" id="SM01104"/>
    </source>
</evidence>
<dbReference type="Pfam" id="PF03439">
    <property type="entry name" value="Spt5-NGN"/>
    <property type="match status" value="1"/>
</dbReference>
<feature type="region of interest" description="Disordered" evidence="13">
    <location>
        <begin position="567"/>
        <end position="587"/>
    </location>
</feature>
<feature type="region of interest" description="Disordered" evidence="13">
    <location>
        <begin position="477"/>
        <end position="516"/>
    </location>
</feature>
<feature type="domain" description="KOW" evidence="15">
    <location>
        <begin position="298"/>
        <end position="325"/>
    </location>
</feature>
<dbReference type="Gene3D" id="2.30.30.30">
    <property type="match status" value="3"/>
</dbReference>
<dbReference type="OMA" id="YPVGYMN"/>
<dbReference type="Pfam" id="PF23037">
    <property type="entry name" value="KOWx_SPT5"/>
    <property type="match status" value="1"/>
</dbReference>
<evidence type="ECO:0000313" key="17">
    <source>
        <dbReference type="Proteomes" id="UP000887565"/>
    </source>
</evidence>
<evidence type="ECO:0000313" key="18">
    <source>
        <dbReference type="WBParaSite" id="nRc.2.0.1.t15932-RA"/>
    </source>
</evidence>
<dbReference type="CDD" id="cd06085">
    <property type="entry name" value="KOW_Spt5_5"/>
    <property type="match status" value="1"/>
</dbReference>
<dbReference type="WBParaSite" id="nRc.2.0.1.t15932-RA">
    <property type="protein sequence ID" value="nRc.2.0.1.t15932-RA"/>
    <property type="gene ID" value="nRc.2.0.1.g15932"/>
</dbReference>
<keyword evidence="7" id="KW-0677">Repeat</keyword>
<evidence type="ECO:0000256" key="3">
    <source>
        <dbReference type="ARBA" id="ARBA00020181"/>
    </source>
</evidence>
<dbReference type="InterPro" id="IPR041980">
    <property type="entry name" value="KOW_Spt5_6_metazoa"/>
</dbReference>
<feature type="compositionally biased region" description="Gly residues" evidence="13">
    <location>
        <begin position="501"/>
        <end position="510"/>
    </location>
</feature>
<dbReference type="SMART" id="SM00739">
    <property type="entry name" value="KOW"/>
    <property type="match status" value="4"/>
</dbReference>
<organism evidence="17 18">
    <name type="scientific">Romanomermis culicivorax</name>
    <name type="common">Nematode worm</name>
    <dbReference type="NCBI Taxonomy" id="13658"/>
    <lineage>
        <taxon>Eukaryota</taxon>
        <taxon>Metazoa</taxon>
        <taxon>Ecdysozoa</taxon>
        <taxon>Nematoda</taxon>
        <taxon>Enoplea</taxon>
        <taxon>Dorylaimia</taxon>
        <taxon>Mermithida</taxon>
        <taxon>Mermithoidea</taxon>
        <taxon>Mermithidae</taxon>
        <taxon>Romanomermis</taxon>
    </lineage>
</organism>
<dbReference type="InterPro" id="IPR057936">
    <property type="entry name" value="KOWx_Spt5"/>
</dbReference>
<dbReference type="InterPro" id="IPR014722">
    <property type="entry name" value="Rib_uL2_dom2"/>
</dbReference>
<dbReference type="SUPFAM" id="SSF50104">
    <property type="entry name" value="Translation proteins SH3-like domain"/>
    <property type="match status" value="1"/>
</dbReference>
<dbReference type="InterPro" id="IPR041977">
    <property type="entry name" value="KOW_Spt5_4"/>
</dbReference>
<feature type="compositionally biased region" description="Polar residues" evidence="13">
    <location>
        <begin position="614"/>
        <end position="630"/>
    </location>
</feature>
<evidence type="ECO:0000256" key="1">
    <source>
        <dbReference type="ARBA" id="ARBA00004123"/>
    </source>
</evidence>
<evidence type="ECO:0000256" key="4">
    <source>
        <dbReference type="ARBA" id="ARBA00021370"/>
    </source>
</evidence>
<dbReference type="FunFam" id="2.30.30.30:FF:000013">
    <property type="entry name" value="Transcription elongation factor SPT5"/>
    <property type="match status" value="1"/>
</dbReference>
<dbReference type="SMART" id="SM01104">
    <property type="entry name" value="CTD"/>
    <property type="match status" value="1"/>
</dbReference>
<keyword evidence="9" id="KW-0010">Activator</keyword>
<evidence type="ECO:0000256" key="7">
    <source>
        <dbReference type="ARBA" id="ARBA00022737"/>
    </source>
</evidence>
<evidence type="ECO:0000259" key="15">
    <source>
        <dbReference type="SMART" id="SM00739"/>
    </source>
</evidence>
<evidence type="ECO:0000256" key="10">
    <source>
        <dbReference type="ARBA" id="ARBA00023163"/>
    </source>
</evidence>
<dbReference type="InterPro" id="IPR041975">
    <property type="entry name" value="KOW_Spt5_2"/>
</dbReference>
<dbReference type="CDD" id="cd06086">
    <property type="entry name" value="KOW_Spt5_6"/>
    <property type="match status" value="1"/>
</dbReference>
<proteinExistence type="inferred from homology"/>
<dbReference type="GO" id="GO:0032784">
    <property type="term" value="P:regulation of DNA-templated transcription elongation"/>
    <property type="evidence" value="ECO:0007669"/>
    <property type="project" value="InterPro"/>
</dbReference>
<keyword evidence="11" id="KW-0539">Nucleus</keyword>
<evidence type="ECO:0000256" key="8">
    <source>
        <dbReference type="ARBA" id="ARBA00023015"/>
    </source>
</evidence>
<feature type="domain" description="KOW" evidence="15">
    <location>
        <begin position="519"/>
        <end position="546"/>
    </location>
</feature>
<keyword evidence="5" id="KW-0678">Repressor</keyword>
<dbReference type="PIRSF" id="PIRSF036945">
    <property type="entry name" value="Spt5"/>
    <property type="match status" value="1"/>
</dbReference>
<sequence>MNEDEINEYFRKKYGRAPAAGEVDEDVYDDITQQGLLPSTTDPNLWLVRCRMGEEKQTALLLMRKFLAFEFHEEPLQIKSIVVKEGLKGVIYVEAYKQTHVVAAVDGVGALNMVPIKEMSDVLRVVKDIPTLKSGTFVRLKRTIFKDDLAQDSTSHAKKKRRPAQKLFDVDAIKAIGGEVTSDGDFLTFEGNKYSRKGFLYKTFPMNAIIVDGVKPTLSELEKFQEGSEDLKVELANTTIEEKSHNFASGDNVEVSEGELLNLRGKVLSVDGDKIVMMPDHEELKDPLTFSAHELRKYFREGDHVKVLAGRYEGDTGLIVKVEDNTVKVLSKDVQLCPDVAAGVDSMGQYQFGELVQLDQQTVGVIVRLEKEFLHVLNIHGKVVRIKQQAIQSKKDSKFAVALDSDQNNIMINDVVRGLQGTIKHLYRSYVFINSRTYSENGGTFVARARHVLSAGAKSHGTVSDGYGNLTPFMSSPGFMKSPQHSGGNKPSPNMSPGPMSGFGGGGAGGNRDSVRRDNSLIGKCVRITQGPMKGNHGIVKDATDQTARVELHILFAIYRETTPSGPGMSVYQKTPREGGRTPFDGAKTPMYGANTPMYGSQTPLHDGSRTPYYGSQTPLHESGSRTPGQSGAWDPTVANTPSRHLGDEYNYDEAPPSYEAPGSVNPNTPGYTADMQGPFTPAGSIYSEQAPSPYGSIASGSVGSVQQMVSSPVSGSFMAPSPAGGYAPSPSMPYGAMNPSPIGASPLTPGSFNASESGVSATHADWTSTEIEVRIKENCDDANLIGKIGIIRTISGTLCSILLVDDDKIVSVYADHLEPVSPAQHDKIKVIIGDDRETTGVLLSIDGSEGVVKTDLNDIKLYHLSHLCKFVG</sequence>
<dbReference type="InterPro" id="IPR036735">
    <property type="entry name" value="NGN_dom_sf"/>
</dbReference>
<evidence type="ECO:0000256" key="5">
    <source>
        <dbReference type="ARBA" id="ARBA00022491"/>
    </source>
</evidence>
<comment type="subcellular location">
    <subcellularLocation>
        <location evidence="1">Nucleus</location>
    </subcellularLocation>
</comment>
<dbReference type="Pfam" id="PF23288">
    <property type="entry name" value="KOW6_SPT5"/>
    <property type="match status" value="1"/>
</dbReference>
<dbReference type="Pfam" id="PF23290">
    <property type="entry name" value="KOW5_SPT5"/>
    <property type="match status" value="1"/>
</dbReference>
<dbReference type="InterPro" id="IPR057934">
    <property type="entry name" value="KOW_Spt5_7"/>
</dbReference>
<dbReference type="PANTHER" id="PTHR11125">
    <property type="entry name" value="SUPPRESSOR OF TY 5"/>
    <property type="match status" value="1"/>
</dbReference>
<dbReference type="Pfam" id="PF23291">
    <property type="entry name" value="KOW4_SPT5"/>
    <property type="match status" value="1"/>
</dbReference>
<dbReference type="CDD" id="cd06084">
    <property type="entry name" value="KOW_Spt5_4"/>
    <property type="match status" value="1"/>
</dbReference>
<evidence type="ECO:0000256" key="6">
    <source>
        <dbReference type="ARBA" id="ARBA00022553"/>
    </source>
</evidence>
<dbReference type="FunFam" id="3.30.70.940:FF:000005">
    <property type="entry name" value="Transcription elongation factor SPT5"/>
    <property type="match status" value="1"/>
</dbReference>
<dbReference type="CDD" id="cd06083">
    <property type="entry name" value="KOW_Spt5_3"/>
    <property type="match status" value="1"/>
</dbReference>
<feature type="domain" description="NusG-like N-terminal" evidence="14">
    <location>
        <begin position="42"/>
        <end position="126"/>
    </location>
</feature>
<dbReference type="GO" id="GO:0032044">
    <property type="term" value="C:DSIF complex"/>
    <property type="evidence" value="ECO:0007669"/>
    <property type="project" value="TreeGrafter"/>
</dbReference>
<evidence type="ECO:0000256" key="13">
    <source>
        <dbReference type="SAM" id="MobiDB-lite"/>
    </source>
</evidence>
<evidence type="ECO:0000259" key="14">
    <source>
        <dbReference type="SMART" id="SM00738"/>
    </source>
</evidence>
<reference evidence="18" key="1">
    <citation type="submission" date="2022-11" db="UniProtKB">
        <authorList>
            <consortium name="WormBaseParasite"/>
        </authorList>
    </citation>
    <scope>IDENTIFICATION</scope>
</reference>
<evidence type="ECO:0000256" key="11">
    <source>
        <dbReference type="ARBA" id="ARBA00023242"/>
    </source>
</evidence>
<dbReference type="GO" id="GO:0006368">
    <property type="term" value="P:transcription elongation by RNA polymerase II"/>
    <property type="evidence" value="ECO:0007669"/>
    <property type="project" value="TreeGrafter"/>
</dbReference>
<evidence type="ECO:0000256" key="9">
    <source>
        <dbReference type="ARBA" id="ARBA00023159"/>
    </source>
</evidence>
<dbReference type="InterPro" id="IPR041978">
    <property type="entry name" value="KOW_Spt5_5"/>
</dbReference>
<protein>
    <recommendedName>
        <fullName evidence="3">Transcription elongation factor SPT5</fullName>
    </recommendedName>
    <alternativeName>
        <fullName evidence="12">DRB sensitivity-inducing factor large subunit</fullName>
    </alternativeName>
    <alternativeName>
        <fullName evidence="4">Transcription elongation factor spt5</fullName>
    </alternativeName>
</protein>
<feature type="domain" description="Spt5 C-terminal" evidence="16">
    <location>
        <begin position="586"/>
        <end position="747"/>
    </location>
</feature>
<dbReference type="InterPro" id="IPR005824">
    <property type="entry name" value="KOW"/>
</dbReference>
<dbReference type="GO" id="GO:0006357">
    <property type="term" value="P:regulation of transcription by RNA polymerase II"/>
    <property type="evidence" value="ECO:0007669"/>
    <property type="project" value="InterPro"/>
</dbReference>
<dbReference type="InterPro" id="IPR006645">
    <property type="entry name" value="NGN-like_dom"/>
</dbReference>
<dbReference type="InterPro" id="IPR005100">
    <property type="entry name" value="NGN-domain"/>
</dbReference>
<dbReference type="Pfam" id="PF00467">
    <property type="entry name" value="KOW"/>
    <property type="match status" value="1"/>
</dbReference>
<dbReference type="InterPro" id="IPR017071">
    <property type="entry name" value="TF_Spt5_eukaryote"/>
</dbReference>
<dbReference type="SMART" id="SM00738">
    <property type="entry name" value="NGN"/>
    <property type="match status" value="1"/>
</dbReference>
<feature type="domain" description="KOW" evidence="15">
    <location>
        <begin position="822"/>
        <end position="849"/>
    </location>
</feature>
<dbReference type="CDD" id="cd06082">
    <property type="entry name" value="KOW_Spt5_2"/>
    <property type="match status" value="1"/>
</dbReference>
<dbReference type="InterPro" id="IPR039659">
    <property type="entry name" value="SPT5"/>
</dbReference>
<dbReference type="Proteomes" id="UP000887565">
    <property type="component" value="Unplaced"/>
</dbReference>
<evidence type="ECO:0000256" key="12">
    <source>
        <dbReference type="ARBA" id="ARBA00029645"/>
    </source>
</evidence>
<dbReference type="InterPro" id="IPR039385">
    <property type="entry name" value="NGN_Euk"/>
</dbReference>
<dbReference type="AlphaFoldDB" id="A0A915IPM2"/>
<dbReference type="PANTHER" id="PTHR11125:SF7">
    <property type="entry name" value="TRANSCRIPTION ELONGATION FACTOR SPT5"/>
    <property type="match status" value="1"/>
</dbReference>
<evidence type="ECO:0000256" key="2">
    <source>
        <dbReference type="ARBA" id="ARBA00006956"/>
    </source>
</evidence>